<dbReference type="GO" id="GO:0006508">
    <property type="term" value="P:proteolysis"/>
    <property type="evidence" value="ECO:0007669"/>
    <property type="project" value="UniProtKB-KW"/>
</dbReference>
<evidence type="ECO:0000259" key="2">
    <source>
        <dbReference type="Pfam" id="PF02517"/>
    </source>
</evidence>
<dbReference type="AlphaFoldDB" id="A0A852ZRS0"/>
<feature type="transmembrane region" description="Helical" evidence="1">
    <location>
        <begin position="207"/>
        <end position="225"/>
    </location>
</feature>
<feature type="transmembrane region" description="Helical" evidence="1">
    <location>
        <begin position="179"/>
        <end position="200"/>
    </location>
</feature>
<keyword evidence="1" id="KW-0472">Membrane</keyword>
<dbReference type="RefSeq" id="WP_246449732.1">
    <property type="nucleotide sequence ID" value="NZ_JACBZD010000001.1"/>
</dbReference>
<dbReference type="GO" id="GO:0004175">
    <property type="term" value="F:endopeptidase activity"/>
    <property type="evidence" value="ECO:0007669"/>
    <property type="project" value="UniProtKB-ARBA"/>
</dbReference>
<keyword evidence="1" id="KW-1133">Transmembrane helix</keyword>
<comment type="caution">
    <text evidence="3">The sequence shown here is derived from an EMBL/GenBank/DDBJ whole genome shotgun (WGS) entry which is preliminary data.</text>
</comment>
<gene>
    <name evidence="3" type="ORF">FHU37_002079</name>
</gene>
<feature type="transmembrane region" description="Helical" evidence="1">
    <location>
        <begin position="38"/>
        <end position="58"/>
    </location>
</feature>
<keyword evidence="1" id="KW-0812">Transmembrane</keyword>
<evidence type="ECO:0000313" key="4">
    <source>
        <dbReference type="Proteomes" id="UP000567795"/>
    </source>
</evidence>
<feature type="transmembrane region" description="Helical" evidence="1">
    <location>
        <begin position="237"/>
        <end position="257"/>
    </location>
</feature>
<dbReference type="GO" id="GO:0080120">
    <property type="term" value="P:CAAX-box protein maturation"/>
    <property type="evidence" value="ECO:0007669"/>
    <property type="project" value="UniProtKB-ARBA"/>
</dbReference>
<feature type="transmembrane region" description="Helical" evidence="1">
    <location>
        <begin position="115"/>
        <end position="132"/>
    </location>
</feature>
<sequence length="278" mass="29731">MNRENTGVPVFLLLAFGISWASILFAYSVLGIPLDNPLVQLPMGFAPAIAAIVVRRKVTKEGFRDARLAPRLAEAWSSYLLAWLGPPLVLAATAALAAALGLYRPELPADLPEPAVWLGLLALSVVLVPVFWGEEFGWRGYLQDRLGRGPVSAALLTGLIWGVWHYPLAFTGYTDFDDLPLGMAIWTVSCVFQAVILAWLLRRSKSIWVPSLAHAGNNMVIGVLSESVLMESGGMSATAVNALGLVPLGAVAAWVLLTGRLGEGPAPLRERVAAEAGR</sequence>
<proteinExistence type="predicted"/>
<reference evidence="3 4" key="1">
    <citation type="submission" date="2020-07" db="EMBL/GenBank/DDBJ databases">
        <title>Sequencing the genomes of 1000 actinobacteria strains.</title>
        <authorList>
            <person name="Klenk H.-P."/>
        </authorList>
    </citation>
    <scope>NUCLEOTIDE SEQUENCE [LARGE SCALE GENOMIC DNA]</scope>
    <source>
        <strain evidence="3 4">DSM 42178</strain>
    </source>
</reference>
<dbReference type="EMBL" id="JACBZD010000001">
    <property type="protein sequence ID" value="NYI05136.1"/>
    <property type="molecule type" value="Genomic_DNA"/>
</dbReference>
<feature type="domain" description="CAAX prenyl protease 2/Lysostaphin resistance protein A-like" evidence="2">
    <location>
        <begin position="120"/>
        <end position="220"/>
    </location>
</feature>
<protein>
    <submittedName>
        <fullName evidence="3">Membrane protease YdiL (CAAX protease family)</fullName>
    </submittedName>
</protein>
<dbReference type="InterPro" id="IPR042150">
    <property type="entry name" value="MmRce1-like"/>
</dbReference>
<evidence type="ECO:0000256" key="1">
    <source>
        <dbReference type="SAM" id="Phobius"/>
    </source>
</evidence>
<organism evidence="3 4">
    <name type="scientific">Allostreptomyces psammosilenae</name>
    <dbReference type="NCBI Taxonomy" id="1892865"/>
    <lineage>
        <taxon>Bacteria</taxon>
        <taxon>Bacillati</taxon>
        <taxon>Actinomycetota</taxon>
        <taxon>Actinomycetes</taxon>
        <taxon>Kitasatosporales</taxon>
        <taxon>Streptomycetaceae</taxon>
        <taxon>Allostreptomyces</taxon>
    </lineage>
</organism>
<keyword evidence="4" id="KW-1185">Reference proteome</keyword>
<dbReference type="PANTHER" id="PTHR35797:SF1">
    <property type="entry name" value="PROTEASE"/>
    <property type="match status" value="1"/>
</dbReference>
<dbReference type="InterPro" id="IPR003675">
    <property type="entry name" value="Rce1/LyrA-like_dom"/>
</dbReference>
<name>A0A852ZRS0_9ACTN</name>
<dbReference type="Proteomes" id="UP000567795">
    <property type="component" value="Unassembled WGS sequence"/>
</dbReference>
<keyword evidence="3" id="KW-0378">Hydrolase</keyword>
<keyword evidence="3" id="KW-0645">Protease</keyword>
<evidence type="ECO:0000313" key="3">
    <source>
        <dbReference type="EMBL" id="NYI05136.1"/>
    </source>
</evidence>
<feature type="transmembrane region" description="Helical" evidence="1">
    <location>
        <begin position="12"/>
        <end position="32"/>
    </location>
</feature>
<dbReference type="PANTHER" id="PTHR35797">
    <property type="entry name" value="PROTEASE-RELATED"/>
    <property type="match status" value="1"/>
</dbReference>
<feature type="transmembrane region" description="Helical" evidence="1">
    <location>
        <begin position="153"/>
        <end position="173"/>
    </location>
</feature>
<accession>A0A852ZRS0</accession>
<feature type="transmembrane region" description="Helical" evidence="1">
    <location>
        <begin position="79"/>
        <end position="103"/>
    </location>
</feature>
<dbReference type="Pfam" id="PF02517">
    <property type="entry name" value="Rce1-like"/>
    <property type="match status" value="1"/>
</dbReference>